<evidence type="ECO:0000313" key="5">
    <source>
        <dbReference type="Proteomes" id="UP001150904"/>
    </source>
</evidence>
<dbReference type="InterPro" id="IPR036291">
    <property type="entry name" value="NAD(P)-bd_dom_sf"/>
</dbReference>
<proteinExistence type="predicted"/>
<dbReference type="EMBL" id="JAPQKR010000012">
    <property type="protein sequence ID" value="KAJ5204389.1"/>
    <property type="molecule type" value="Genomic_DNA"/>
</dbReference>
<evidence type="ECO:0000313" key="4">
    <source>
        <dbReference type="EMBL" id="KAJ5204389.1"/>
    </source>
</evidence>
<comment type="caution">
    <text evidence="4">The sequence shown here is derived from an EMBL/GenBank/DDBJ whole genome shotgun (WGS) entry which is preliminary data.</text>
</comment>
<dbReference type="InterPro" id="IPR051609">
    <property type="entry name" value="NmrA/Isoflavone_reductase-like"/>
</dbReference>
<evidence type="ECO:0000259" key="3">
    <source>
        <dbReference type="Pfam" id="PF05368"/>
    </source>
</evidence>
<name>A0A9W9MN58_9EURO</name>
<dbReference type="GO" id="GO:0016491">
    <property type="term" value="F:oxidoreductase activity"/>
    <property type="evidence" value="ECO:0007669"/>
    <property type="project" value="UniProtKB-KW"/>
</dbReference>
<dbReference type="Gene3D" id="3.40.50.720">
    <property type="entry name" value="NAD(P)-binding Rossmann-like Domain"/>
    <property type="match status" value="1"/>
</dbReference>
<keyword evidence="2" id="KW-0560">Oxidoreductase</keyword>
<reference evidence="4" key="1">
    <citation type="submission" date="2022-12" db="EMBL/GenBank/DDBJ databases">
        <authorList>
            <person name="Petersen C."/>
        </authorList>
    </citation>
    <scope>NUCLEOTIDE SEQUENCE</scope>
    <source>
        <strain evidence="4">IBT 15544</strain>
    </source>
</reference>
<keyword evidence="5" id="KW-1185">Reference proteome</keyword>
<feature type="domain" description="NmrA-like" evidence="3">
    <location>
        <begin position="4"/>
        <end position="222"/>
    </location>
</feature>
<evidence type="ECO:0000256" key="1">
    <source>
        <dbReference type="ARBA" id="ARBA00022857"/>
    </source>
</evidence>
<keyword evidence="1" id="KW-0521">NADP</keyword>
<dbReference type="InterPro" id="IPR008030">
    <property type="entry name" value="NmrA-like"/>
</dbReference>
<gene>
    <name evidence="4" type="ORF">N7498_005268</name>
</gene>
<dbReference type="PANTHER" id="PTHR47706">
    <property type="entry name" value="NMRA-LIKE FAMILY PROTEIN"/>
    <property type="match status" value="1"/>
</dbReference>
<protein>
    <recommendedName>
        <fullName evidence="3">NmrA-like domain-containing protein</fullName>
    </recommendedName>
</protein>
<sequence length="310" mass="34017">MTYNRIAVYGHRGWVSSAIFAALVQSGAPIKVLYRAGSDVSDLPEGVVSVEVDVENQQAVESALQDVDIVISLVGVEGITRQHGLVKAIPQTNVQLFVPSDLALRWDEQGLRVPANQLKSEVEEAAKKAGIPTTIVLPGYFAESLMSTGMIGVDVLGNRIVFTGDSEHQVVNMCTREYVAASYAAIFATTPISQLQNRVIGLSEIQATGADVAKALEKRHNAPPTIFRHSLEEADRQMQLRLDRGRPLAMAWYCRKLWGSGSVPRLIGSDIWEIQDYSKKSLEELIVDGKLVAYREASPAFLEAVEETFY</sequence>
<dbReference type="PANTHER" id="PTHR47706:SF9">
    <property type="entry name" value="NMRA-LIKE DOMAIN-CONTAINING PROTEIN-RELATED"/>
    <property type="match status" value="1"/>
</dbReference>
<accession>A0A9W9MN58</accession>
<dbReference type="GeneID" id="83179631"/>
<dbReference type="Proteomes" id="UP001150904">
    <property type="component" value="Unassembled WGS sequence"/>
</dbReference>
<dbReference type="OrthoDB" id="5283654at2759"/>
<dbReference type="RefSeq" id="XP_058308868.1">
    <property type="nucleotide sequence ID" value="XM_058452330.1"/>
</dbReference>
<organism evidence="4 5">
    <name type="scientific">Penicillium cinerascens</name>
    <dbReference type="NCBI Taxonomy" id="70096"/>
    <lineage>
        <taxon>Eukaryota</taxon>
        <taxon>Fungi</taxon>
        <taxon>Dikarya</taxon>
        <taxon>Ascomycota</taxon>
        <taxon>Pezizomycotina</taxon>
        <taxon>Eurotiomycetes</taxon>
        <taxon>Eurotiomycetidae</taxon>
        <taxon>Eurotiales</taxon>
        <taxon>Aspergillaceae</taxon>
        <taxon>Penicillium</taxon>
    </lineage>
</organism>
<reference evidence="4" key="2">
    <citation type="journal article" date="2023" name="IMA Fungus">
        <title>Comparative genomic study of the Penicillium genus elucidates a diverse pangenome and 15 lateral gene transfer events.</title>
        <authorList>
            <person name="Petersen C."/>
            <person name="Sorensen T."/>
            <person name="Nielsen M.R."/>
            <person name="Sondergaard T.E."/>
            <person name="Sorensen J.L."/>
            <person name="Fitzpatrick D.A."/>
            <person name="Frisvad J.C."/>
            <person name="Nielsen K.L."/>
        </authorList>
    </citation>
    <scope>NUCLEOTIDE SEQUENCE</scope>
    <source>
        <strain evidence="4">IBT 15544</strain>
    </source>
</reference>
<dbReference type="SUPFAM" id="SSF51735">
    <property type="entry name" value="NAD(P)-binding Rossmann-fold domains"/>
    <property type="match status" value="1"/>
</dbReference>
<evidence type="ECO:0000256" key="2">
    <source>
        <dbReference type="ARBA" id="ARBA00023002"/>
    </source>
</evidence>
<dbReference type="AlphaFoldDB" id="A0A9W9MN58"/>
<dbReference type="Pfam" id="PF05368">
    <property type="entry name" value="NmrA"/>
    <property type="match status" value="1"/>
</dbReference>